<accession>A0A9D2PJJ7</accession>
<evidence type="ECO:0000256" key="1">
    <source>
        <dbReference type="HAMAP-Rule" id="MF_00549"/>
    </source>
</evidence>
<feature type="binding site" evidence="1">
    <location>
        <position position="100"/>
    </location>
    <ligand>
        <name>substrate</name>
    </ligand>
</feature>
<dbReference type="PROSITE" id="PS51855">
    <property type="entry name" value="MGS"/>
    <property type="match status" value="1"/>
</dbReference>
<dbReference type="InterPro" id="IPR036914">
    <property type="entry name" value="MGS-like_dom_sf"/>
</dbReference>
<gene>
    <name evidence="1" type="primary">mgsA</name>
    <name evidence="4" type="ORF">H9753_00805</name>
</gene>
<proteinExistence type="inferred from homology"/>
<dbReference type="InterPro" id="IPR011607">
    <property type="entry name" value="MGS-like_dom"/>
</dbReference>
<organism evidence="4 5">
    <name type="scientific">Candidatus Blautia merdavium</name>
    <dbReference type="NCBI Taxonomy" id="2838494"/>
    <lineage>
        <taxon>Bacteria</taxon>
        <taxon>Bacillati</taxon>
        <taxon>Bacillota</taxon>
        <taxon>Clostridia</taxon>
        <taxon>Lachnospirales</taxon>
        <taxon>Lachnospiraceae</taxon>
        <taxon>Blautia</taxon>
    </lineage>
</organism>
<dbReference type="GO" id="GO:0005829">
    <property type="term" value="C:cytosol"/>
    <property type="evidence" value="ECO:0007669"/>
    <property type="project" value="TreeGrafter"/>
</dbReference>
<evidence type="ECO:0000259" key="3">
    <source>
        <dbReference type="PROSITE" id="PS51855"/>
    </source>
</evidence>
<reference evidence="4" key="1">
    <citation type="journal article" date="2021" name="PeerJ">
        <title>Extensive microbial diversity within the chicken gut microbiome revealed by metagenomics and culture.</title>
        <authorList>
            <person name="Gilroy R."/>
            <person name="Ravi A."/>
            <person name="Getino M."/>
            <person name="Pursley I."/>
            <person name="Horton D.L."/>
            <person name="Alikhan N.F."/>
            <person name="Baker D."/>
            <person name="Gharbi K."/>
            <person name="Hall N."/>
            <person name="Watson M."/>
            <person name="Adriaenssens E.M."/>
            <person name="Foster-Nyarko E."/>
            <person name="Jarju S."/>
            <person name="Secka A."/>
            <person name="Antonio M."/>
            <person name="Oren A."/>
            <person name="Chaudhuri R.R."/>
            <person name="La Ragione R."/>
            <person name="Hildebrand F."/>
            <person name="Pallen M.J."/>
        </authorList>
    </citation>
    <scope>NUCLEOTIDE SEQUENCE</scope>
    <source>
        <strain evidence="4">ChiBcec2-3848</strain>
    </source>
</reference>
<dbReference type="Proteomes" id="UP000823886">
    <property type="component" value="Unassembled WGS sequence"/>
</dbReference>
<dbReference type="AlphaFoldDB" id="A0A9D2PJJ7"/>
<comment type="function">
    <text evidence="1">Catalyzes the formation of methylglyoxal from dihydroxyacetone phosphate.</text>
</comment>
<dbReference type="InterPro" id="IPR018148">
    <property type="entry name" value="Methylglyoxal_synth_AS"/>
</dbReference>
<dbReference type="EC" id="4.2.3.3" evidence="1"/>
<dbReference type="GO" id="GO:0019242">
    <property type="term" value="P:methylglyoxal biosynthetic process"/>
    <property type="evidence" value="ECO:0007669"/>
    <property type="project" value="UniProtKB-UniRule"/>
</dbReference>
<protein>
    <recommendedName>
        <fullName evidence="1">Methylglyoxal synthase</fullName>
        <shortName evidence="1">MGS</shortName>
        <ecNumber evidence="1">4.2.3.3</ecNumber>
    </recommendedName>
</protein>
<dbReference type="PIRSF" id="PIRSF006614">
    <property type="entry name" value="Methylglyox_syn"/>
    <property type="match status" value="1"/>
</dbReference>
<keyword evidence="1 4" id="KW-0456">Lyase</keyword>
<dbReference type="NCBIfam" id="NF003559">
    <property type="entry name" value="PRK05234.1"/>
    <property type="match status" value="1"/>
</dbReference>
<dbReference type="PROSITE" id="PS01335">
    <property type="entry name" value="METHYLGLYOXAL_SYNTH"/>
    <property type="match status" value="1"/>
</dbReference>
<name>A0A9D2PJJ7_9FIRM</name>
<feature type="active site" description="Proton donor/acceptor" evidence="1 2">
    <location>
        <position position="73"/>
    </location>
</feature>
<dbReference type="NCBIfam" id="TIGR00160">
    <property type="entry name" value="MGSA"/>
    <property type="match status" value="1"/>
</dbReference>
<dbReference type="PANTHER" id="PTHR30492">
    <property type="entry name" value="METHYLGLYOXAL SYNTHASE"/>
    <property type="match status" value="1"/>
</dbReference>
<feature type="binding site" evidence="1">
    <location>
        <position position="21"/>
    </location>
    <ligand>
        <name>substrate</name>
    </ligand>
</feature>
<dbReference type="GO" id="GO:0008929">
    <property type="term" value="F:methylglyoxal synthase activity"/>
    <property type="evidence" value="ECO:0007669"/>
    <property type="project" value="UniProtKB-UniRule"/>
</dbReference>
<evidence type="ECO:0000313" key="4">
    <source>
        <dbReference type="EMBL" id="HJC62144.1"/>
    </source>
</evidence>
<dbReference type="HAMAP" id="MF_00549">
    <property type="entry name" value="Methylglyoxal_synth"/>
    <property type="match status" value="1"/>
</dbReference>
<sequence length="156" mass="17636">MNNEYVTFTIGKKKNIALIAHDNEKPKLIQWCKDNYEILKHHSLYGTGTTSRLIADKAGLQIKGYNSGPLGGDQQIGAKIVEGVIDFIIFFSDPLTAQPHDPDVKALMRIAQVYDIPMAINKATADFMIRSVYMDSEYDHEVINFRKNVEDRAESM</sequence>
<dbReference type="InterPro" id="IPR004363">
    <property type="entry name" value="Methylgl_synth"/>
</dbReference>
<dbReference type="Pfam" id="PF02142">
    <property type="entry name" value="MGS"/>
    <property type="match status" value="1"/>
</dbReference>
<evidence type="ECO:0000256" key="2">
    <source>
        <dbReference type="PIRSR" id="PIRSR006614-1"/>
    </source>
</evidence>
<dbReference type="SUPFAM" id="SSF52335">
    <property type="entry name" value="Methylglyoxal synthase-like"/>
    <property type="match status" value="1"/>
</dbReference>
<comment type="similarity">
    <text evidence="1">Belongs to the methylglyoxal synthase family.</text>
</comment>
<feature type="binding site" evidence="1">
    <location>
        <position position="25"/>
    </location>
    <ligand>
        <name>substrate</name>
    </ligand>
</feature>
<feature type="binding site" evidence="1">
    <location>
        <begin position="67"/>
        <end position="68"/>
    </location>
    <ligand>
        <name>substrate</name>
    </ligand>
</feature>
<evidence type="ECO:0000313" key="5">
    <source>
        <dbReference type="Proteomes" id="UP000823886"/>
    </source>
</evidence>
<dbReference type="SMART" id="SM00851">
    <property type="entry name" value="MGS"/>
    <property type="match status" value="1"/>
</dbReference>
<feature type="domain" description="MGS-like" evidence="3">
    <location>
        <begin position="8"/>
        <end position="156"/>
    </location>
</feature>
<reference evidence="4" key="2">
    <citation type="submission" date="2021-04" db="EMBL/GenBank/DDBJ databases">
        <authorList>
            <person name="Gilroy R."/>
        </authorList>
    </citation>
    <scope>NUCLEOTIDE SEQUENCE</scope>
    <source>
        <strain evidence="4">ChiBcec2-3848</strain>
    </source>
</reference>
<dbReference type="CDD" id="cd01422">
    <property type="entry name" value="MGS"/>
    <property type="match status" value="1"/>
</dbReference>
<comment type="catalytic activity">
    <reaction evidence="1">
        <text>dihydroxyacetone phosphate = methylglyoxal + phosphate</text>
        <dbReference type="Rhea" id="RHEA:17937"/>
        <dbReference type="ChEBI" id="CHEBI:17158"/>
        <dbReference type="ChEBI" id="CHEBI:43474"/>
        <dbReference type="ChEBI" id="CHEBI:57642"/>
        <dbReference type="EC" id="4.2.3.3"/>
    </reaction>
</comment>
<dbReference type="PANTHER" id="PTHR30492:SF0">
    <property type="entry name" value="METHYLGLYOXAL SYNTHASE"/>
    <property type="match status" value="1"/>
</dbReference>
<feature type="binding site" evidence="1">
    <location>
        <begin position="47"/>
        <end position="50"/>
    </location>
    <ligand>
        <name>substrate</name>
    </ligand>
</feature>
<dbReference type="EMBL" id="DWVZ01000009">
    <property type="protein sequence ID" value="HJC62144.1"/>
    <property type="molecule type" value="Genomic_DNA"/>
</dbReference>
<dbReference type="Gene3D" id="3.40.50.1380">
    <property type="entry name" value="Methylglyoxal synthase-like domain"/>
    <property type="match status" value="1"/>
</dbReference>
<comment type="caution">
    <text evidence="4">The sequence shown here is derived from an EMBL/GenBank/DDBJ whole genome shotgun (WGS) entry which is preliminary data.</text>
</comment>